<evidence type="ECO:0000313" key="4">
    <source>
        <dbReference type="Proteomes" id="UP000436088"/>
    </source>
</evidence>
<keyword evidence="4" id="KW-1185">Reference proteome</keyword>
<evidence type="ECO:0000259" key="1">
    <source>
        <dbReference type="Pfam" id="PF03372"/>
    </source>
</evidence>
<name>A0A6A2WDG6_HIBSY</name>
<organism evidence="3 4">
    <name type="scientific">Hibiscus syriacus</name>
    <name type="common">Rose of Sharon</name>
    <dbReference type="NCBI Taxonomy" id="106335"/>
    <lineage>
        <taxon>Eukaryota</taxon>
        <taxon>Viridiplantae</taxon>
        <taxon>Streptophyta</taxon>
        <taxon>Embryophyta</taxon>
        <taxon>Tracheophyta</taxon>
        <taxon>Spermatophyta</taxon>
        <taxon>Magnoliopsida</taxon>
        <taxon>eudicotyledons</taxon>
        <taxon>Gunneridae</taxon>
        <taxon>Pentapetalae</taxon>
        <taxon>rosids</taxon>
        <taxon>malvids</taxon>
        <taxon>Malvales</taxon>
        <taxon>Malvaceae</taxon>
        <taxon>Malvoideae</taxon>
        <taxon>Hibiscus</taxon>
    </lineage>
</organism>
<dbReference type="Proteomes" id="UP000436088">
    <property type="component" value="Unassembled WGS sequence"/>
</dbReference>
<dbReference type="Pfam" id="PF03372">
    <property type="entry name" value="Exo_endo_phos"/>
    <property type="match status" value="1"/>
</dbReference>
<dbReference type="EMBL" id="VEPZ02001766">
    <property type="protein sequence ID" value="KAE8656392.1"/>
    <property type="molecule type" value="Genomic_DNA"/>
</dbReference>
<reference evidence="3" key="1">
    <citation type="submission" date="2019-09" db="EMBL/GenBank/DDBJ databases">
        <title>Draft genome information of white flower Hibiscus syriacus.</title>
        <authorList>
            <person name="Kim Y.-M."/>
        </authorList>
    </citation>
    <scope>NUCLEOTIDE SEQUENCE [LARGE SCALE GENOMIC DNA]</scope>
    <source>
        <strain evidence="3">YM2019G1</strain>
    </source>
</reference>
<dbReference type="Gene3D" id="3.60.10.10">
    <property type="entry name" value="Endonuclease/exonuclease/phosphatase"/>
    <property type="match status" value="1"/>
</dbReference>
<dbReference type="AlphaFoldDB" id="A0A6A2WDG6"/>
<dbReference type="InterPro" id="IPR036691">
    <property type="entry name" value="Endo/exonu/phosph_ase_sf"/>
</dbReference>
<dbReference type="SUPFAM" id="SSF56219">
    <property type="entry name" value="DNase I-like"/>
    <property type="match status" value="1"/>
</dbReference>
<protein>
    <submittedName>
        <fullName evidence="3">Uncharacterized protein</fullName>
    </submittedName>
</protein>
<feature type="domain" description="DUF4283" evidence="2">
    <location>
        <begin position="69"/>
        <end position="148"/>
    </location>
</feature>
<dbReference type="Pfam" id="PF14111">
    <property type="entry name" value="DUF4283"/>
    <property type="match status" value="1"/>
</dbReference>
<dbReference type="InterPro" id="IPR005135">
    <property type="entry name" value="Endo/exonuclease/phosphatase"/>
</dbReference>
<sequence>MEGENAPEEEIQRKSWKDTVLSPSLLPGNLRFLIEVEEEDSDEEEDCEGNDIPTIKIPQELKEKMRKPWRKTLIIKILGRTVAYKTLINRVTNLWKLEGEFECIDLSYGFYAIKFQNMVDRAKVLMEGPWKIMDHYITVQRWRPNFVVASASDNVFIRNCRELIQEENPTIICLLETKAKAGTGYSLQKKLRFNAHFEVPVEGLRGAYVQPHSTKKEKFWEDIYIYARNVDQPWMIVGDFNDFATLNDIFTWTRQHQGRVILQERLDRLLYNIDMVDFFPNLRVVTLTRIYSDHNPILVNTDLEIPMDKDKHPFRFEAAWLTHEEFKMVFNSAWDRKKHSLVDEIEEVKHAIISWKDSNFGNIFKRKKTLTNRLQGIQRSPHYFHSNFLQDLEKLPMNYDRFIPILNEEDKLNLNKQVTMEEVKEALFTMKGMKAPGPDDIRPIFYNQNWDTVKNTLCDFANMALELGKMDTKILRTFLVLIPKHATADNITQFFPISLLNTAYKIFSKIIVHRLCPLLQRLIGGLTRIAFLKEEAPQIIFWLCRRRSTP</sequence>
<evidence type="ECO:0000259" key="2">
    <source>
        <dbReference type="Pfam" id="PF14111"/>
    </source>
</evidence>
<dbReference type="InterPro" id="IPR025558">
    <property type="entry name" value="DUF4283"/>
</dbReference>
<dbReference type="PANTHER" id="PTHR33710:SF77">
    <property type="entry name" value="DNASE I-LIKE SUPERFAMILY PROTEIN"/>
    <property type="match status" value="1"/>
</dbReference>
<dbReference type="GO" id="GO:0003824">
    <property type="term" value="F:catalytic activity"/>
    <property type="evidence" value="ECO:0007669"/>
    <property type="project" value="InterPro"/>
</dbReference>
<proteinExistence type="predicted"/>
<evidence type="ECO:0000313" key="3">
    <source>
        <dbReference type="EMBL" id="KAE8656392.1"/>
    </source>
</evidence>
<feature type="domain" description="Endonuclease/exonuclease/phosphatase" evidence="1">
    <location>
        <begin position="151"/>
        <end position="294"/>
    </location>
</feature>
<gene>
    <name evidence="3" type="ORF">F3Y22_tig00117001pilonHSYRG00005</name>
</gene>
<comment type="caution">
    <text evidence="3">The sequence shown here is derived from an EMBL/GenBank/DDBJ whole genome shotgun (WGS) entry which is preliminary data.</text>
</comment>
<dbReference type="PANTHER" id="PTHR33710">
    <property type="entry name" value="BNAC02G09200D PROTEIN"/>
    <property type="match status" value="1"/>
</dbReference>
<accession>A0A6A2WDG6</accession>